<organism evidence="11 12">
    <name type="scientific">Leifsonia shinshuensis</name>
    <dbReference type="NCBI Taxonomy" id="150026"/>
    <lineage>
        <taxon>Bacteria</taxon>
        <taxon>Bacillati</taxon>
        <taxon>Actinomycetota</taxon>
        <taxon>Actinomycetes</taxon>
        <taxon>Micrococcales</taxon>
        <taxon>Microbacteriaceae</taxon>
        <taxon>Leifsonia</taxon>
    </lineage>
</organism>
<evidence type="ECO:0000256" key="4">
    <source>
        <dbReference type="ARBA" id="ARBA00022692"/>
    </source>
</evidence>
<gene>
    <name evidence="9" type="primary">lspA</name>
    <name evidence="11" type="ORF">HNR13_000634</name>
</gene>
<dbReference type="GO" id="GO:0004190">
    <property type="term" value="F:aspartic-type endopeptidase activity"/>
    <property type="evidence" value="ECO:0007669"/>
    <property type="project" value="UniProtKB-UniRule"/>
</dbReference>
<feature type="transmembrane region" description="Helical" evidence="9">
    <location>
        <begin position="87"/>
        <end position="104"/>
    </location>
</feature>
<keyword evidence="2 9" id="KW-1003">Cell membrane</keyword>
<dbReference type="UniPathway" id="UPA00665"/>
<keyword evidence="4 9" id="KW-0812">Transmembrane</keyword>
<comment type="similarity">
    <text evidence="1 9 10">Belongs to the peptidase A8 family.</text>
</comment>
<dbReference type="HAMAP" id="MF_00161">
    <property type="entry name" value="LspA"/>
    <property type="match status" value="1"/>
</dbReference>
<dbReference type="EMBL" id="JACCFL010000001">
    <property type="protein sequence ID" value="NYJ22347.1"/>
    <property type="molecule type" value="Genomic_DNA"/>
</dbReference>
<dbReference type="PANTHER" id="PTHR33695">
    <property type="entry name" value="LIPOPROTEIN SIGNAL PEPTIDASE"/>
    <property type="match status" value="1"/>
</dbReference>
<sequence length="196" mass="20908">MTESTPPSETGPEPATADAGFARRRSRALVIILLIAVLVVLADQLTKLWATATLQVGVYHSLIGNLLGIQLVYNSGAAFSFLVDQTWVFTIIAALAVVALLYFSRRVGARSWAVAFGLLLGGALTHLGDRLFRAPSFGQGHVVDFIAYADWFIGNVADIAIFCGALLALILAVVGVPLRGGPRHTHPHPHPHPPTD</sequence>
<evidence type="ECO:0000256" key="10">
    <source>
        <dbReference type="RuleBase" id="RU004181"/>
    </source>
</evidence>
<dbReference type="GO" id="GO:0006508">
    <property type="term" value="P:proteolysis"/>
    <property type="evidence" value="ECO:0007669"/>
    <property type="project" value="UniProtKB-KW"/>
</dbReference>
<accession>A0A853CNW1</accession>
<evidence type="ECO:0000256" key="3">
    <source>
        <dbReference type="ARBA" id="ARBA00022670"/>
    </source>
</evidence>
<evidence type="ECO:0000313" key="12">
    <source>
        <dbReference type="Proteomes" id="UP000578352"/>
    </source>
</evidence>
<evidence type="ECO:0000256" key="1">
    <source>
        <dbReference type="ARBA" id="ARBA00006139"/>
    </source>
</evidence>
<reference evidence="11 12" key="1">
    <citation type="submission" date="2020-07" db="EMBL/GenBank/DDBJ databases">
        <title>Sequencing the genomes of 1000 actinobacteria strains.</title>
        <authorList>
            <person name="Klenk H.-P."/>
        </authorList>
    </citation>
    <scope>NUCLEOTIDE SEQUENCE [LARGE SCALE GENOMIC DNA]</scope>
    <source>
        <strain evidence="11 12">DSM 15165</strain>
    </source>
</reference>
<dbReference type="PANTHER" id="PTHR33695:SF1">
    <property type="entry name" value="LIPOPROTEIN SIGNAL PEPTIDASE"/>
    <property type="match status" value="1"/>
</dbReference>
<evidence type="ECO:0000256" key="7">
    <source>
        <dbReference type="ARBA" id="ARBA00022989"/>
    </source>
</evidence>
<protein>
    <recommendedName>
        <fullName evidence="9">Lipoprotein signal peptidase</fullName>
        <ecNumber evidence="9">3.4.23.36</ecNumber>
    </recommendedName>
    <alternativeName>
        <fullName evidence="9">Prolipoprotein signal peptidase</fullName>
    </alternativeName>
    <alternativeName>
        <fullName evidence="9">Signal peptidase II</fullName>
        <shortName evidence="9">SPase II</shortName>
    </alternativeName>
</protein>
<keyword evidence="6 9" id="KW-0378">Hydrolase</keyword>
<comment type="subcellular location">
    <subcellularLocation>
        <location evidence="9">Cell membrane</location>
        <topology evidence="9">Multi-pass membrane protein</topology>
    </subcellularLocation>
</comment>
<feature type="transmembrane region" description="Helical" evidence="9">
    <location>
        <begin position="159"/>
        <end position="178"/>
    </location>
</feature>
<dbReference type="PRINTS" id="PR00781">
    <property type="entry name" value="LIPOSIGPTASE"/>
</dbReference>
<feature type="transmembrane region" description="Helical" evidence="9">
    <location>
        <begin position="111"/>
        <end position="128"/>
    </location>
</feature>
<evidence type="ECO:0000256" key="8">
    <source>
        <dbReference type="ARBA" id="ARBA00023136"/>
    </source>
</evidence>
<dbReference type="GO" id="GO:0005886">
    <property type="term" value="C:plasma membrane"/>
    <property type="evidence" value="ECO:0007669"/>
    <property type="project" value="UniProtKB-SubCell"/>
</dbReference>
<feature type="transmembrane region" description="Helical" evidence="9">
    <location>
        <begin position="28"/>
        <end position="50"/>
    </location>
</feature>
<evidence type="ECO:0000256" key="2">
    <source>
        <dbReference type="ARBA" id="ARBA00022475"/>
    </source>
</evidence>
<evidence type="ECO:0000256" key="9">
    <source>
        <dbReference type="HAMAP-Rule" id="MF_00161"/>
    </source>
</evidence>
<name>A0A853CNW1_9MICO</name>
<dbReference type="AlphaFoldDB" id="A0A853CNW1"/>
<comment type="caution">
    <text evidence="11">The sequence shown here is derived from an EMBL/GenBank/DDBJ whole genome shotgun (WGS) entry which is preliminary data.</text>
</comment>
<dbReference type="Proteomes" id="UP000578352">
    <property type="component" value="Unassembled WGS sequence"/>
</dbReference>
<evidence type="ECO:0000313" key="11">
    <source>
        <dbReference type="EMBL" id="NYJ22347.1"/>
    </source>
</evidence>
<feature type="active site" evidence="9">
    <location>
        <position position="144"/>
    </location>
</feature>
<evidence type="ECO:0000256" key="6">
    <source>
        <dbReference type="ARBA" id="ARBA00022801"/>
    </source>
</evidence>
<evidence type="ECO:0000256" key="5">
    <source>
        <dbReference type="ARBA" id="ARBA00022750"/>
    </source>
</evidence>
<dbReference type="InterPro" id="IPR001872">
    <property type="entry name" value="Peptidase_A8"/>
</dbReference>
<feature type="active site" evidence="9">
    <location>
        <position position="158"/>
    </location>
</feature>
<comment type="catalytic activity">
    <reaction evidence="9">
        <text>Release of signal peptides from bacterial membrane prolipoproteins. Hydrolyzes -Xaa-Yaa-Zaa-|-(S,diacylglyceryl)Cys-, in which Xaa is hydrophobic (preferably Leu), and Yaa (Ala or Ser) and Zaa (Gly or Ala) have small, neutral side chains.</text>
        <dbReference type="EC" id="3.4.23.36"/>
    </reaction>
</comment>
<dbReference type="Pfam" id="PF01252">
    <property type="entry name" value="Peptidase_A8"/>
    <property type="match status" value="1"/>
</dbReference>
<dbReference type="RefSeq" id="WP_179604401.1">
    <property type="nucleotide sequence ID" value="NZ_BAABEH010000001.1"/>
</dbReference>
<comment type="pathway">
    <text evidence="9">Protein modification; lipoprotein biosynthesis (signal peptide cleavage).</text>
</comment>
<comment type="function">
    <text evidence="9">This protein specifically catalyzes the removal of signal peptides from prolipoproteins.</text>
</comment>
<keyword evidence="8 9" id="KW-0472">Membrane</keyword>
<keyword evidence="5 9" id="KW-0064">Aspartyl protease</keyword>
<keyword evidence="7 9" id="KW-1133">Transmembrane helix</keyword>
<keyword evidence="3 9" id="KW-0645">Protease</keyword>
<proteinExistence type="inferred from homology"/>
<dbReference type="EC" id="3.4.23.36" evidence="9"/>